<dbReference type="Gene3D" id="3.40.50.720">
    <property type="entry name" value="NAD(P)-binding Rossmann-like Domain"/>
    <property type="match status" value="1"/>
</dbReference>
<dbReference type="PANTHER" id="PTHR43162">
    <property type="match status" value="1"/>
</dbReference>
<reference evidence="3" key="1">
    <citation type="journal article" date="2019" name="Int. J. Syst. Evol. Microbiol.">
        <title>The Global Catalogue of Microorganisms (GCM) 10K type strain sequencing project: providing services to taxonomists for standard genome sequencing and annotation.</title>
        <authorList>
            <consortium name="The Broad Institute Genomics Platform"/>
            <consortium name="The Broad Institute Genome Sequencing Center for Infectious Disease"/>
            <person name="Wu L."/>
            <person name="Ma J."/>
        </authorList>
    </citation>
    <scope>NUCLEOTIDE SEQUENCE [LARGE SCALE GENOMIC DNA]</scope>
    <source>
        <strain evidence="3">JCM 16902</strain>
    </source>
</reference>
<comment type="caution">
    <text evidence="2">The sequence shown here is derived from an EMBL/GenBank/DDBJ whole genome shotgun (WGS) entry which is preliminary data.</text>
</comment>
<dbReference type="SUPFAM" id="SSF51735">
    <property type="entry name" value="NAD(P)-binding Rossmann-fold domains"/>
    <property type="match status" value="1"/>
</dbReference>
<organism evidence="2 3">
    <name type="scientific">Kineosporia mesophila</name>
    <dbReference type="NCBI Taxonomy" id="566012"/>
    <lineage>
        <taxon>Bacteria</taxon>
        <taxon>Bacillati</taxon>
        <taxon>Actinomycetota</taxon>
        <taxon>Actinomycetes</taxon>
        <taxon>Kineosporiales</taxon>
        <taxon>Kineosporiaceae</taxon>
        <taxon>Kineosporia</taxon>
    </lineage>
</organism>
<keyword evidence="3" id="KW-1185">Reference proteome</keyword>
<dbReference type="EMBL" id="BAAAZO010000005">
    <property type="protein sequence ID" value="GAA3614885.1"/>
    <property type="molecule type" value="Genomic_DNA"/>
</dbReference>
<dbReference type="InterPro" id="IPR016040">
    <property type="entry name" value="NAD(P)-bd_dom"/>
</dbReference>
<dbReference type="PANTHER" id="PTHR43162:SF1">
    <property type="entry name" value="PRESTALK A DIFFERENTIATION PROTEIN A"/>
    <property type="match status" value="1"/>
</dbReference>
<dbReference type="RefSeq" id="WP_231488970.1">
    <property type="nucleotide sequence ID" value="NZ_BAAAZO010000005.1"/>
</dbReference>
<evidence type="ECO:0000259" key="1">
    <source>
        <dbReference type="Pfam" id="PF13460"/>
    </source>
</evidence>
<feature type="domain" description="NAD(P)-binding" evidence="1">
    <location>
        <begin position="25"/>
        <end position="200"/>
    </location>
</feature>
<dbReference type="InterPro" id="IPR036291">
    <property type="entry name" value="NAD(P)-bd_dom_sf"/>
</dbReference>
<dbReference type="Pfam" id="PF13460">
    <property type="entry name" value="NAD_binding_10"/>
    <property type="match status" value="1"/>
</dbReference>
<gene>
    <name evidence="2" type="ORF">GCM10022223_33920</name>
</gene>
<dbReference type="Proteomes" id="UP001501074">
    <property type="component" value="Unassembled WGS sequence"/>
</dbReference>
<evidence type="ECO:0000313" key="3">
    <source>
        <dbReference type="Proteomes" id="UP001501074"/>
    </source>
</evidence>
<protein>
    <submittedName>
        <fullName evidence="2">SDR family oxidoreductase</fullName>
    </submittedName>
</protein>
<sequence length="313" mass="33571">MCASESPDPSSRDRGGRSGPVLVIGATGDIGRVLVEELLGDGTSFRVMSRRPEQVRAFAERGIDAVLASFEDADSLRVALRDCDQVFLNAPVGVQQYQQMRLAVDAAVESGVRHVVKVSASDANPRSAIPWARNHALADEYLRGSGLAWTVLKASAFTQNLLTEASAIRRGWLPQTSGHGATAWVDVADIAAVAARVLADRELRGAAGEHGRTYLLTGDRPLSYPEVAEILSTALGHRVRYVHLPAPAFYGALRASGLPAWQARGLVHQFVDVVRRGQDGGRLCSRDIPDLLGRPAITIADFAARHRAELSAA</sequence>
<dbReference type="InterPro" id="IPR051604">
    <property type="entry name" value="Ergot_Alk_Oxidoreductase"/>
</dbReference>
<evidence type="ECO:0000313" key="2">
    <source>
        <dbReference type="EMBL" id="GAA3614885.1"/>
    </source>
</evidence>
<proteinExistence type="predicted"/>
<dbReference type="Gene3D" id="3.90.25.10">
    <property type="entry name" value="UDP-galactose 4-epimerase, domain 1"/>
    <property type="match status" value="1"/>
</dbReference>
<accession>A0ABP6ZQ66</accession>
<name>A0ABP6ZQ66_9ACTN</name>